<sequence length="171" mass="19232">MNNTELKNKVQQWFVDRNLHEANPVKQFLKLMEESGELFEGIAKDKSELIYDALGDIQVVLIGLDQQIKNDAQISANQQELELLLMVSSLGNIAQKLYAHVCHNETQIPLIKADLMFLDSVISTVSFCNGTTAENCLEEAYEVIKDRKGKMIDGVFVKEEDLLDGTEVQSV</sequence>
<proteinExistence type="predicted"/>
<dbReference type="SUPFAM" id="SSF101386">
    <property type="entry name" value="all-alpha NTP pyrophosphatases"/>
    <property type="match status" value="1"/>
</dbReference>
<dbReference type="EMBL" id="NCVL01000017">
    <property type="protein sequence ID" value="ORP05484.1"/>
    <property type="molecule type" value="Genomic_DNA"/>
</dbReference>
<reference evidence="1 2" key="1">
    <citation type="journal article" date="2016" name="Eur. J. Clin. Microbiol. Infect. Dis.">
        <title>Whole genome sequencing as a tool for phylogenetic analysis of clinical strains of Mitis group streptococci.</title>
        <authorList>
            <person name="Rasmussen L.H."/>
            <person name="Dargis R."/>
            <person name="Hojholt K."/>
            <person name="Christensen J.J."/>
            <person name="Skovgaard O."/>
            <person name="Justesen U.S."/>
            <person name="Rosenvinge F.S."/>
            <person name="Moser C."/>
            <person name="Lukjancenko O."/>
            <person name="Rasmussen S."/>
            <person name="Nielsen X.C."/>
        </authorList>
    </citation>
    <scope>NUCLEOTIDE SEQUENCE [LARGE SCALE GENOMIC DNA]</scope>
    <source>
        <strain evidence="1 2">OD_310347_11</strain>
    </source>
</reference>
<name>A0A1X1L1M6_STRMT</name>
<organism evidence="1 2">
    <name type="scientific">Streptococcus mitis</name>
    <dbReference type="NCBI Taxonomy" id="28037"/>
    <lineage>
        <taxon>Bacteria</taxon>
        <taxon>Bacillati</taxon>
        <taxon>Bacillota</taxon>
        <taxon>Bacilli</taxon>
        <taxon>Lactobacillales</taxon>
        <taxon>Streptococcaceae</taxon>
        <taxon>Streptococcus</taxon>
        <taxon>Streptococcus mitis group</taxon>
    </lineage>
</organism>
<protein>
    <recommendedName>
        <fullName evidence="3">DNA-binding protein</fullName>
    </recommendedName>
</protein>
<comment type="caution">
    <text evidence="1">The sequence shown here is derived from an EMBL/GenBank/DDBJ whole genome shotgun (WGS) entry which is preliminary data.</text>
</comment>
<dbReference type="Proteomes" id="UP000193505">
    <property type="component" value="Unassembled WGS sequence"/>
</dbReference>
<dbReference type="RefSeq" id="WP_084953671.1">
    <property type="nucleotide sequence ID" value="NZ_NCVL01000017.1"/>
</dbReference>
<dbReference type="Gene3D" id="1.10.287.1080">
    <property type="entry name" value="MazG-like"/>
    <property type="match status" value="1"/>
</dbReference>
<dbReference type="CDD" id="cd11540">
    <property type="entry name" value="NTP-PPase_u3"/>
    <property type="match status" value="1"/>
</dbReference>
<evidence type="ECO:0008006" key="3">
    <source>
        <dbReference type="Google" id="ProtNLM"/>
    </source>
</evidence>
<gene>
    <name evidence="1" type="ORF">B7694_04680</name>
</gene>
<evidence type="ECO:0000313" key="2">
    <source>
        <dbReference type="Proteomes" id="UP000193505"/>
    </source>
</evidence>
<dbReference type="AlphaFoldDB" id="A0A1X1L1M6"/>
<accession>A0A1X1L1M6</accession>
<evidence type="ECO:0000313" key="1">
    <source>
        <dbReference type="EMBL" id="ORP05484.1"/>
    </source>
</evidence>